<dbReference type="EMBL" id="CAJOBB010001380">
    <property type="protein sequence ID" value="CAF3849131.1"/>
    <property type="molecule type" value="Genomic_DNA"/>
</dbReference>
<keyword evidence="1" id="KW-0812">Transmembrane</keyword>
<feature type="non-terminal residue" evidence="2">
    <location>
        <position position="1"/>
    </location>
</feature>
<comment type="caution">
    <text evidence="2">The sequence shown here is derived from an EMBL/GenBank/DDBJ whole genome shotgun (WGS) entry which is preliminary data.</text>
</comment>
<keyword evidence="1" id="KW-0472">Membrane</keyword>
<dbReference type="Proteomes" id="UP000663868">
    <property type="component" value="Unassembled WGS sequence"/>
</dbReference>
<protein>
    <recommendedName>
        <fullName evidence="4">Glycosyltransferase 2-like domain-containing protein</fullName>
    </recommendedName>
</protein>
<keyword evidence="1" id="KW-1133">Transmembrane helix</keyword>
<sequence>MANNPRKLIRYLSEQYQNYGYIDEQSNEMKQSIKSTFKIPMKNFLRQISGEVKEKIDRLEQGTQIVNKVLQQPTFTSLISTDKDRETNQHTIIETGITHREMKSGSQRLRWNLLFNLLLWVIIPLPFWIPFISNQVALYLLPSMHAVFVLMWVVITILALRNVLILYMNRSQNYTEKIAKLEKKPIRHIVAISCYKEPIELIVTSVQSVANQTEVHRITLVISFEEKTPDKGEKCKYLQNKFEHAGFEQIIFTIHPRGLPNEIPGKCSNSNYGLRM</sequence>
<dbReference type="PANTHER" id="PTHR36851">
    <property type="entry name" value="UNNAMED PRODUCT"/>
    <property type="match status" value="1"/>
</dbReference>
<evidence type="ECO:0000313" key="2">
    <source>
        <dbReference type="EMBL" id="CAF3849131.1"/>
    </source>
</evidence>
<dbReference type="PANTHER" id="PTHR36851:SF1">
    <property type="entry name" value="GLYCO_TRANS_2-LIKE DOMAIN-CONTAINING PROTEIN"/>
    <property type="match status" value="1"/>
</dbReference>
<evidence type="ECO:0000256" key="1">
    <source>
        <dbReference type="SAM" id="Phobius"/>
    </source>
</evidence>
<dbReference type="AlphaFoldDB" id="A0A819EGA9"/>
<name>A0A819EGA9_9BILA</name>
<feature type="transmembrane region" description="Helical" evidence="1">
    <location>
        <begin position="137"/>
        <end position="160"/>
    </location>
</feature>
<reference evidence="2" key="1">
    <citation type="submission" date="2021-02" db="EMBL/GenBank/DDBJ databases">
        <authorList>
            <person name="Nowell W R."/>
        </authorList>
    </citation>
    <scope>NUCLEOTIDE SEQUENCE</scope>
</reference>
<feature type="transmembrane region" description="Helical" evidence="1">
    <location>
        <begin position="109"/>
        <end position="131"/>
    </location>
</feature>
<proteinExistence type="predicted"/>
<evidence type="ECO:0008006" key="4">
    <source>
        <dbReference type="Google" id="ProtNLM"/>
    </source>
</evidence>
<organism evidence="2 3">
    <name type="scientific">Adineta steineri</name>
    <dbReference type="NCBI Taxonomy" id="433720"/>
    <lineage>
        <taxon>Eukaryota</taxon>
        <taxon>Metazoa</taxon>
        <taxon>Spiralia</taxon>
        <taxon>Gnathifera</taxon>
        <taxon>Rotifera</taxon>
        <taxon>Eurotatoria</taxon>
        <taxon>Bdelloidea</taxon>
        <taxon>Adinetida</taxon>
        <taxon>Adinetidae</taxon>
        <taxon>Adineta</taxon>
    </lineage>
</organism>
<gene>
    <name evidence="2" type="ORF">KXQ929_LOCUS19992</name>
</gene>
<accession>A0A819EGA9</accession>
<evidence type="ECO:0000313" key="3">
    <source>
        <dbReference type="Proteomes" id="UP000663868"/>
    </source>
</evidence>